<dbReference type="EMBL" id="JAPDDP010000053">
    <property type="protein sequence ID" value="MDA0183407.1"/>
    <property type="molecule type" value="Genomic_DNA"/>
</dbReference>
<dbReference type="InterPro" id="IPR050109">
    <property type="entry name" value="HTH-type_TetR-like_transc_reg"/>
</dbReference>
<evidence type="ECO:0000259" key="3">
    <source>
        <dbReference type="PROSITE" id="PS50977"/>
    </source>
</evidence>
<dbReference type="Proteomes" id="UP001147653">
    <property type="component" value="Unassembled WGS sequence"/>
</dbReference>
<keyword evidence="1 2" id="KW-0238">DNA-binding</keyword>
<dbReference type="PANTHER" id="PTHR30055:SF209">
    <property type="entry name" value="POSSIBLE TRANSCRIPTIONAL REGULATORY PROTEIN (PROBABLY TETR-FAMILY)"/>
    <property type="match status" value="1"/>
</dbReference>
<dbReference type="SUPFAM" id="SSF46689">
    <property type="entry name" value="Homeodomain-like"/>
    <property type="match status" value="1"/>
</dbReference>
<feature type="DNA-binding region" description="H-T-H motif" evidence="2">
    <location>
        <begin position="29"/>
        <end position="48"/>
    </location>
</feature>
<dbReference type="GO" id="GO:0003700">
    <property type="term" value="F:DNA-binding transcription factor activity"/>
    <property type="evidence" value="ECO:0007669"/>
    <property type="project" value="TreeGrafter"/>
</dbReference>
<sequence>MRADAARNHERILQVAGRLFAERGVEHVTMDEIAAAANVGKGTLYRRFGDRANLAVALLNADQSAFQEAFVRGAPPLGPGAPPRERLSAFFAALSDHIREYGELIAEAERSVPAGERFTWGVYTAWHAHVRMLLAELDPPLDADVLAHVLLAPLRPDAHRDITAGSDRRRLLGAIDVLLDGLDRRRR</sequence>
<proteinExistence type="predicted"/>
<evidence type="ECO:0000313" key="5">
    <source>
        <dbReference type="Proteomes" id="UP001147653"/>
    </source>
</evidence>
<comment type="caution">
    <text evidence="4">The sequence shown here is derived from an EMBL/GenBank/DDBJ whole genome shotgun (WGS) entry which is preliminary data.</text>
</comment>
<accession>A0A9X3SHR3</accession>
<dbReference type="InterPro" id="IPR001647">
    <property type="entry name" value="HTH_TetR"/>
</dbReference>
<feature type="domain" description="HTH tetR-type" evidence="3">
    <location>
        <begin position="6"/>
        <end position="66"/>
    </location>
</feature>
<dbReference type="PRINTS" id="PR00455">
    <property type="entry name" value="HTHTETR"/>
</dbReference>
<dbReference type="PANTHER" id="PTHR30055">
    <property type="entry name" value="HTH-TYPE TRANSCRIPTIONAL REGULATOR RUTR"/>
    <property type="match status" value="1"/>
</dbReference>
<organism evidence="4 5">
    <name type="scientific">Solirubrobacter phytolaccae</name>
    <dbReference type="NCBI Taxonomy" id="1404360"/>
    <lineage>
        <taxon>Bacteria</taxon>
        <taxon>Bacillati</taxon>
        <taxon>Actinomycetota</taxon>
        <taxon>Thermoleophilia</taxon>
        <taxon>Solirubrobacterales</taxon>
        <taxon>Solirubrobacteraceae</taxon>
        <taxon>Solirubrobacter</taxon>
    </lineage>
</organism>
<evidence type="ECO:0000256" key="2">
    <source>
        <dbReference type="PROSITE-ProRule" id="PRU00335"/>
    </source>
</evidence>
<dbReference type="Gene3D" id="1.10.357.10">
    <property type="entry name" value="Tetracycline Repressor, domain 2"/>
    <property type="match status" value="1"/>
</dbReference>
<gene>
    <name evidence="4" type="ORF">OJ997_24060</name>
</gene>
<dbReference type="AlphaFoldDB" id="A0A9X3SHR3"/>
<evidence type="ECO:0000313" key="4">
    <source>
        <dbReference type="EMBL" id="MDA0183407.1"/>
    </source>
</evidence>
<evidence type="ECO:0000256" key="1">
    <source>
        <dbReference type="ARBA" id="ARBA00023125"/>
    </source>
</evidence>
<name>A0A9X3SHR3_9ACTN</name>
<reference evidence="4" key="1">
    <citation type="submission" date="2022-10" db="EMBL/GenBank/DDBJ databases">
        <title>The WGS of Solirubrobacter phytolaccae KCTC 29190.</title>
        <authorList>
            <person name="Jiang Z."/>
        </authorList>
    </citation>
    <scope>NUCLEOTIDE SEQUENCE</scope>
    <source>
        <strain evidence="4">KCTC 29190</strain>
    </source>
</reference>
<dbReference type="GO" id="GO:0000976">
    <property type="term" value="F:transcription cis-regulatory region binding"/>
    <property type="evidence" value="ECO:0007669"/>
    <property type="project" value="TreeGrafter"/>
</dbReference>
<dbReference type="RefSeq" id="WP_270027796.1">
    <property type="nucleotide sequence ID" value="NZ_JAPDDP010000053.1"/>
</dbReference>
<dbReference type="Pfam" id="PF00440">
    <property type="entry name" value="TetR_N"/>
    <property type="match status" value="1"/>
</dbReference>
<protein>
    <submittedName>
        <fullName evidence="4">TetR/AcrR family transcriptional regulator</fullName>
    </submittedName>
</protein>
<dbReference type="PROSITE" id="PS50977">
    <property type="entry name" value="HTH_TETR_2"/>
    <property type="match status" value="1"/>
</dbReference>
<keyword evidence="5" id="KW-1185">Reference proteome</keyword>
<dbReference type="InterPro" id="IPR009057">
    <property type="entry name" value="Homeodomain-like_sf"/>
</dbReference>